<evidence type="ECO:0000313" key="1">
    <source>
        <dbReference type="EMBL" id="GGL15584.1"/>
    </source>
</evidence>
<reference evidence="2" key="1">
    <citation type="journal article" date="2019" name="Int. J. Syst. Evol. Microbiol.">
        <title>The Global Catalogue of Microorganisms (GCM) 10K type strain sequencing project: providing services to taxonomists for standard genome sequencing and annotation.</title>
        <authorList>
            <consortium name="The Broad Institute Genomics Platform"/>
            <consortium name="The Broad Institute Genome Sequencing Center for Infectious Disease"/>
            <person name="Wu L."/>
            <person name="Ma J."/>
        </authorList>
    </citation>
    <scope>NUCLEOTIDE SEQUENCE [LARGE SCALE GENOMIC DNA]</scope>
    <source>
        <strain evidence="2">JCM 19173</strain>
    </source>
</reference>
<dbReference type="Proteomes" id="UP000604341">
    <property type="component" value="Unassembled WGS sequence"/>
</dbReference>
<organism evidence="1 2">
    <name type="scientific">Deinococcus radiotolerans</name>
    <dbReference type="NCBI Taxonomy" id="1309407"/>
    <lineage>
        <taxon>Bacteria</taxon>
        <taxon>Thermotogati</taxon>
        <taxon>Deinococcota</taxon>
        <taxon>Deinococci</taxon>
        <taxon>Deinococcales</taxon>
        <taxon>Deinococcaceae</taxon>
        <taxon>Deinococcus</taxon>
    </lineage>
</organism>
<dbReference type="RefSeq" id="WP_189070567.1">
    <property type="nucleotide sequence ID" value="NZ_BMPE01000021.1"/>
</dbReference>
<protein>
    <submittedName>
        <fullName evidence="1">Uncharacterized protein</fullName>
    </submittedName>
</protein>
<proteinExistence type="predicted"/>
<comment type="caution">
    <text evidence="1">The sequence shown here is derived from an EMBL/GenBank/DDBJ whole genome shotgun (WGS) entry which is preliminary data.</text>
</comment>
<sequence>MTDLTDKLAGEVIRNARQARKYTYRRMEMLSEELAQREPDRFEKVSKTVLWNMETGGEKFFLQRAVSPGKLRSLIELLFSGDHAKFARETGLTVLDVMTDGGPTERMSLDVPMFLEMEAVGNISRTVLAPVSCDFVIEVRTGRMHPVLAQGQALYCIRADRAQPGELAVLDLPEEGLTVATALAGGRFRFERTQREFALVDGGRVHGVVSWLKPVVPV</sequence>
<accession>A0ABQ2FQ05</accession>
<keyword evidence="2" id="KW-1185">Reference proteome</keyword>
<dbReference type="EMBL" id="BMPE01000021">
    <property type="protein sequence ID" value="GGL15584.1"/>
    <property type="molecule type" value="Genomic_DNA"/>
</dbReference>
<gene>
    <name evidence="1" type="ORF">GCM10010844_38100</name>
</gene>
<evidence type="ECO:0000313" key="2">
    <source>
        <dbReference type="Proteomes" id="UP000604341"/>
    </source>
</evidence>
<name>A0ABQ2FQ05_9DEIO</name>